<protein>
    <submittedName>
        <fullName evidence="3">CCHC-type domain-containing protein</fullName>
    </submittedName>
</protein>
<reference evidence="3" key="1">
    <citation type="submission" date="2016-11" db="UniProtKB">
        <authorList>
            <consortium name="WormBaseParasite"/>
        </authorList>
    </citation>
    <scope>IDENTIFICATION</scope>
</reference>
<evidence type="ECO:0000313" key="3">
    <source>
        <dbReference type="WBParaSite" id="Csp11.Scaffold630.g20154.t1"/>
    </source>
</evidence>
<proteinExistence type="predicted"/>
<evidence type="ECO:0000313" key="2">
    <source>
        <dbReference type="Proteomes" id="UP000095282"/>
    </source>
</evidence>
<dbReference type="Proteomes" id="UP000095282">
    <property type="component" value="Unplaced"/>
</dbReference>
<accession>A0A1I7UWX2</accession>
<feature type="compositionally biased region" description="Basic and acidic residues" evidence="1">
    <location>
        <begin position="1"/>
        <end position="10"/>
    </location>
</feature>
<name>A0A1I7UWX2_9PELO</name>
<dbReference type="AlphaFoldDB" id="A0A1I7UWX2"/>
<evidence type="ECO:0000256" key="1">
    <source>
        <dbReference type="SAM" id="MobiDB-lite"/>
    </source>
</evidence>
<dbReference type="WBParaSite" id="Csp11.Scaffold630.g20154.t1">
    <property type="protein sequence ID" value="Csp11.Scaffold630.g20154.t1"/>
    <property type="gene ID" value="Csp11.Scaffold630.g20154"/>
</dbReference>
<sequence length="91" mass="11145">MKQLKQENEQLRNQVRQQERGQVAAQYYPYPPQQYQQYGHQIPSAHPIQQYRHFNQPTERETQNIECRFCGKNHKARNCEASSRKRRREWS</sequence>
<organism evidence="2 3">
    <name type="scientific">Caenorhabditis tropicalis</name>
    <dbReference type="NCBI Taxonomy" id="1561998"/>
    <lineage>
        <taxon>Eukaryota</taxon>
        <taxon>Metazoa</taxon>
        <taxon>Ecdysozoa</taxon>
        <taxon>Nematoda</taxon>
        <taxon>Chromadorea</taxon>
        <taxon>Rhabditida</taxon>
        <taxon>Rhabditina</taxon>
        <taxon>Rhabditomorpha</taxon>
        <taxon>Rhabditoidea</taxon>
        <taxon>Rhabditidae</taxon>
        <taxon>Peloderinae</taxon>
        <taxon>Caenorhabditis</taxon>
    </lineage>
</organism>
<keyword evidence="2" id="KW-1185">Reference proteome</keyword>
<feature type="region of interest" description="Disordered" evidence="1">
    <location>
        <begin position="1"/>
        <end position="20"/>
    </location>
</feature>